<dbReference type="PANTHER" id="PTHR33406">
    <property type="entry name" value="MEMBRANE PROTEIN MJ1562-RELATED"/>
    <property type="match status" value="1"/>
</dbReference>
<sequence length="699" mass="74808">MFEKLGHTLVRRKKSVFTIYLIGILLAGAIGSGVFSRLESGGYSDPNSDSYKAYEYLQDVFKVEDPSVVLVVEAPTAASDPSVFATVSKLETKIKAEAHVGKTLSFWSTGGAPSLLSKDGKAGFLFVYSDKSEWGTIQELGKSIQAKYDGKFENLKVYASGTGVFAHAINSKISKDLALAESISIPLTFILLAFVFGGLVASAMPLVVGVSAILGSFLIMYLLTLFTGVSIFALNLITGLGLGLGIDYSLLIVNRFREELHAGKSVEDSIVNTVATAGKTVFYSGLTVVLTLMSLVMFPQMFLKSFGYAGVTVVIMAVLGALVALPALLAMLGNKIDNVVVRKSAIAPKEDGRWADTARFVMRKPISVVVLSLIILTVLAAPIKNIVFSQVDSQVLPANNSAAIAARVIIERFPGQEGNPIEIIVPKGAFMGTQINQYTTEISQLPGIIRIGDSQVAGDDVRVTAIHAMGPRTPEAEKLINDLRAIRAPERTLIGGVAADYADTQHGTAKTLPWALLWIAIGVMILLFVFTGSIILPIKAVLLNILSLAATLGAVTWIFIDGHLKWLVGDFTVTGSLDTGSVILIAVVTFGLSMDYEVFLLSRIKEEHEAGKSNIESVATGLQRSARIITAAAGLLAIVFASFMLSGVTSIKMLGFGVAFAILLDASLVRALLVPALMRLFGERNWWAPKSLKRFTISH</sequence>
<evidence type="ECO:0000256" key="2">
    <source>
        <dbReference type="ARBA" id="ARBA00022475"/>
    </source>
</evidence>
<evidence type="ECO:0000256" key="3">
    <source>
        <dbReference type="ARBA" id="ARBA00022692"/>
    </source>
</evidence>
<feature type="transmembrane region" description="Helical" evidence="6">
    <location>
        <begin position="580"/>
        <end position="604"/>
    </location>
</feature>
<feature type="domain" description="SSD" evidence="7">
    <location>
        <begin position="200"/>
        <end position="331"/>
    </location>
</feature>
<organism evidence="8">
    <name type="scientific">freshwater metagenome</name>
    <dbReference type="NCBI Taxonomy" id="449393"/>
    <lineage>
        <taxon>unclassified sequences</taxon>
        <taxon>metagenomes</taxon>
        <taxon>ecological metagenomes</taxon>
    </lineage>
</organism>
<reference evidence="8" key="1">
    <citation type="submission" date="2020-05" db="EMBL/GenBank/DDBJ databases">
        <authorList>
            <person name="Chiriac C."/>
            <person name="Salcher M."/>
            <person name="Ghai R."/>
            <person name="Kavagutti S V."/>
        </authorList>
    </citation>
    <scope>NUCLEOTIDE SEQUENCE</scope>
</reference>
<dbReference type="InterPro" id="IPR050545">
    <property type="entry name" value="Mycobact_MmpL"/>
</dbReference>
<evidence type="ECO:0000256" key="6">
    <source>
        <dbReference type="SAM" id="Phobius"/>
    </source>
</evidence>
<dbReference type="SUPFAM" id="SSF82866">
    <property type="entry name" value="Multidrug efflux transporter AcrB transmembrane domain"/>
    <property type="match status" value="2"/>
</dbReference>
<feature type="transmembrane region" description="Helical" evidence="6">
    <location>
        <begin position="232"/>
        <end position="253"/>
    </location>
</feature>
<feature type="transmembrane region" description="Helical" evidence="6">
    <location>
        <begin position="308"/>
        <end position="333"/>
    </location>
</feature>
<keyword evidence="5 6" id="KW-0472">Membrane</keyword>
<dbReference type="PANTHER" id="PTHR33406:SF11">
    <property type="entry name" value="MEMBRANE PROTEIN SCO6666-RELATED"/>
    <property type="match status" value="1"/>
</dbReference>
<feature type="transmembrane region" description="Helical" evidence="6">
    <location>
        <begin position="515"/>
        <end position="536"/>
    </location>
</feature>
<dbReference type="InterPro" id="IPR004869">
    <property type="entry name" value="MMPL_dom"/>
</dbReference>
<feature type="transmembrane region" description="Helical" evidence="6">
    <location>
        <begin position="183"/>
        <end position="201"/>
    </location>
</feature>
<evidence type="ECO:0000313" key="8">
    <source>
        <dbReference type="EMBL" id="CAB4848418.1"/>
    </source>
</evidence>
<dbReference type="Pfam" id="PF03176">
    <property type="entry name" value="MMPL"/>
    <property type="match status" value="2"/>
</dbReference>
<comment type="subcellular location">
    <subcellularLocation>
        <location evidence="1">Cell membrane</location>
        <topology evidence="1">Multi-pass membrane protein</topology>
    </subcellularLocation>
</comment>
<feature type="transmembrane region" description="Helical" evidence="6">
    <location>
        <begin position="651"/>
        <end position="673"/>
    </location>
</feature>
<dbReference type="AlphaFoldDB" id="A0A6J7BVN0"/>
<evidence type="ECO:0000256" key="1">
    <source>
        <dbReference type="ARBA" id="ARBA00004651"/>
    </source>
</evidence>
<keyword evidence="2" id="KW-1003">Cell membrane</keyword>
<keyword evidence="4 6" id="KW-1133">Transmembrane helix</keyword>
<evidence type="ECO:0000256" key="4">
    <source>
        <dbReference type="ARBA" id="ARBA00022989"/>
    </source>
</evidence>
<name>A0A6J7BVN0_9ZZZZ</name>
<dbReference type="InterPro" id="IPR000731">
    <property type="entry name" value="SSD"/>
</dbReference>
<feature type="transmembrane region" description="Helical" evidence="6">
    <location>
        <begin position="281"/>
        <end position="302"/>
    </location>
</feature>
<feature type="transmembrane region" description="Helical" evidence="6">
    <location>
        <begin position="16"/>
        <end position="35"/>
    </location>
</feature>
<protein>
    <submittedName>
        <fullName evidence="8">Unannotated protein</fullName>
    </submittedName>
</protein>
<evidence type="ECO:0000259" key="7">
    <source>
        <dbReference type="PROSITE" id="PS50156"/>
    </source>
</evidence>
<feature type="transmembrane region" description="Helical" evidence="6">
    <location>
        <begin position="206"/>
        <end position="226"/>
    </location>
</feature>
<proteinExistence type="predicted"/>
<feature type="transmembrane region" description="Helical" evidence="6">
    <location>
        <begin position="366"/>
        <end position="383"/>
    </location>
</feature>
<feature type="transmembrane region" description="Helical" evidence="6">
    <location>
        <begin position="541"/>
        <end position="560"/>
    </location>
</feature>
<keyword evidence="3 6" id="KW-0812">Transmembrane</keyword>
<gene>
    <name evidence="8" type="ORF">UFOPK3282_00334</name>
</gene>
<dbReference type="Gene3D" id="1.20.1640.10">
    <property type="entry name" value="Multidrug efflux transporter AcrB transmembrane domain"/>
    <property type="match status" value="2"/>
</dbReference>
<dbReference type="EMBL" id="CAFBJG010000021">
    <property type="protein sequence ID" value="CAB4848418.1"/>
    <property type="molecule type" value="Genomic_DNA"/>
</dbReference>
<feature type="transmembrane region" description="Helical" evidence="6">
    <location>
        <begin position="625"/>
        <end position="645"/>
    </location>
</feature>
<dbReference type="PROSITE" id="PS50156">
    <property type="entry name" value="SSD"/>
    <property type="match status" value="1"/>
</dbReference>
<accession>A0A6J7BVN0</accession>
<evidence type="ECO:0000256" key="5">
    <source>
        <dbReference type="ARBA" id="ARBA00023136"/>
    </source>
</evidence>
<dbReference type="GO" id="GO:0005886">
    <property type="term" value="C:plasma membrane"/>
    <property type="evidence" value="ECO:0007669"/>
    <property type="project" value="UniProtKB-SubCell"/>
</dbReference>